<evidence type="ECO:0000313" key="2">
    <source>
        <dbReference type="EMBL" id="PVH90883.1"/>
    </source>
</evidence>
<proteinExistence type="predicted"/>
<feature type="chain" id="PRO_5015933750" evidence="1">
    <location>
        <begin position="18"/>
        <end position="139"/>
    </location>
</feature>
<feature type="signal peptide" evidence="1">
    <location>
        <begin position="1"/>
        <end position="17"/>
    </location>
</feature>
<protein>
    <submittedName>
        <fullName evidence="2">Uncharacterized protein</fullName>
    </submittedName>
</protein>
<evidence type="ECO:0000256" key="1">
    <source>
        <dbReference type="SAM" id="SignalP"/>
    </source>
</evidence>
<name>A0A2V1D072_9PLEO</name>
<dbReference type="EMBL" id="KZ806057">
    <property type="protein sequence ID" value="PVH90883.1"/>
    <property type="molecule type" value="Genomic_DNA"/>
</dbReference>
<dbReference type="Proteomes" id="UP000244855">
    <property type="component" value="Unassembled WGS sequence"/>
</dbReference>
<keyword evidence="1" id="KW-0732">Signal</keyword>
<sequence length="139" mass="15386">MKLSLALSLALAALAFGAPNDINQENHALEARQIPRVPQRGSSGFSRLTPGGVSILPSEFQILASYNDPDAPYRNVRVRRVVVVFRVVIFRVVVFVGTPSTMMATEVKDRNVNCLSTTWKGFFWRIVSARSLYGVLYGV</sequence>
<gene>
    <name evidence="2" type="ORF">DM02DRAFT_620810</name>
</gene>
<dbReference type="AlphaFoldDB" id="A0A2V1D072"/>
<keyword evidence="3" id="KW-1185">Reference proteome</keyword>
<accession>A0A2V1D072</accession>
<reference evidence="2 3" key="1">
    <citation type="journal article" date="2018" name="Sci. Rep.">
        <title>Comparative genomics provides insights into the lifestyle and reveals functional heterogeneity of dark septate endophytic fungi.</title>
        <authorList>
            <person name="Knapp D.G."/>
            <person name="Nemeth J.B."/>
            <person name="Barry K."/>
            <person name="Hainaut M."/>
            <person name="Henrissat B."/>
            <person name="Johnson J."/>
            <person name="Kuo A."/>
            <person name="Lim J.H.P."/>
            <person name="Lipzen A."/>
            <person name="Nolan M."/>
            <person name="Ohm R.A."/>
            <person name="Tamas L."/>
            <person name="Grigoriev I.V."/>
            <person name="Spatafora J.W."/>
            <person name="Nagy L.G."/>
            <person name="Kovacs G.M."/>
        </authorList>
    </citation>
    <scope>NUCLEOTIDE SEQUENCE [LARGE SCALE GENOMIC DNA]</scope>
    <source>
        <strain evidence="2 3">DSE2036</strain>
    </source>
</reference>
<organism evidence="2 3">
    <name type="scientific">Periconia macrospinosa</name>
    <dbReference type="NCBI Taxonomy" id="97972"/>
    <lineage>
        <taxon>Eukaryota</taxon>
        <taxon>Fungi</taxon>
        <taxon>Dikarya</taxon>
        <taxon>Ascomycota</taxon>
        <taxon>Pezizomycotina</taxon>
        <taxon>Dothideomycetes</taxon>
        <taxon>Pleosporomycetidae</taxon>
        <taxon>Pleosporales</taxon>
        <taxon>Massarineae</taxon>
        <taxon>Periconiaceae</taxon>
        <taxon>Periconia</taxon>
    </lineage>
</organism>
<evidence type="ECO:0000313" key="3">
    <source>
        <dbReference type="Proteomes" id="UP000244855"/>
    </source>
</evidence>